<dbReference type="EMBL" id="JAABLP010000003">
    <property type="protein sequence ID" value="NBN64799.1"/>
    <property type="molecule type" value="Genomic_DNA"/>
</dbReference>
<gene>
    <name evidence="10" type="ORF">GWI71_13985</name>
</gene>
<dbReference type="Pfam" id="PF22590">
    <property type="entry name" value="Cas3-like_C_2"/>
    <property type="match status" value="1"/>
</dbReference>
<evidence type="ECO:0000256" key="2">
    <source>
        <dbReference type="ARBA" id="ARBA00009046"/>
    </source>
</evidence>
<dbReference type="InterPro" id="IPR006483">
    <property type="entry name" value="CRISPR-assoc_Cas3_HD"/>
</dbReference>
<evidence type="ECO:0000259" key="9">
    <source>
        <dbReference type="PROSITE" id="PS51643"/>
    </source>
</evidence>
<evidence type="ECO:0000256" key="4">
    <source>
        <dbReference type="ARBA" id="ARBA00022741"/>
    </source>
</evidence>
<dbReference type="InterPro" id="IPR048823">
    <property type="entry name" value="Cas3_I-F_Cas2"/>
</dbReference>
<protein>
    <recommendedName>
        <fullName evidence="9">HD Cas3-type domain-containing protein</fullName>
    </recommendedName>
</protein>
<dbReference type="InterPro" id="IPR038257">
    <property type="entry name" value="CRISPR-assoc_Cas3_HD_sf"/>
</dbReference>
<dbReference type="Gene3D" id="3.40.50.300">
    <property type="entry name" value="P-loop containing nucleotide triphosphate hydrolases"/>
    <property type="match status" value="1"/>
</dbReference>
<evidence type="ECO:0000256" key="5">
    <source>
        <dbReference type="ARBA" id="ARBA00022801"/>
    </source>
</evidence>
<evidence type="ECO:0000256" key="6">
    <source>
        <dbReference type="ARBA" id="ARBA00022806"/>
    </source>
</evidence>
<keyword evidence="4" id="KW-0547">Nucleotide-binding</keyword>
<dbReference type="InterPro" id="IPR027417">
    <property type="entry name" value="P-loop_NTPase"/>
</dbReference>
<dbReference type="SUPFAM" id="SSF52540">
    <property type="entry name" value="P-loop containing nucleoside triphosphate hydrolases"/>
    <property type="match status" value="1"/>
</dbReference>
<comment type="similarity">
    <text evidence="2">In the central section; belongs to the CRISPR-associated helicase Cas3 family.</text>
</comment>
<keyword evidence="7" id="KW-0067">ATP-binding</keyword>
<dbReference type="PROSITE" id="PS51643">
    <property type="entry name" value="HD_CAS3"/>
    <property type="match status" value="1"/>
</dbReference>
<evidence type="ECO:0000313" key="10">
    <source>
        <dbReference type="EMBL" id="NBN64799.1"/>
    </source>
</evidence>
<dbReference type="Pfam" id="PF21384">
    <property type="entry name" value="Cas3_I-F_Cas2"/>
    <property type="match status" value="1"/>
</dbReference>
<evidence type="ECO:0000256" key="7">
    <source>
        <dbReference type="ARBA" id="ARBA00022840"/>
    </source>
</evidence>
<accession>A0ABW9ZP88</accession>
<dbReference type="RefSeq" id="WP_161676744.1">
    <property type="nucleotide sequence ID" value="NZ_JAABLP010000003.1"/>
</dbReference>
<comment type="caution">
    <text evidence="10">The sequence shown here is derived from an EMBL/GenBank/DDBJ whole genome shotgun (WGS) entry which is preliminary data.</text>
</comment>
<proteinExistence type="inferred from homology"/>
<keyword evidence="5" id="KW-0378">Hydrolase</keyword>
<keyword evidence="3" id="KW-0479">Metal-binding</keyword>
<dbReference type="InterPro" id="IPR054712">
    <property type="entry name" value="Cas3-like_dom"/>
</dbReference>
<feature type="domain" description="HD Cas3-type" evidence="9">
    <location>
        <begin position="104"/>
        <end position="291"/>
    </location>
</feature>
<organism evidence="10 11">
    <name type="scientific">Pannonibacter tanglangensis</name>
    <dbReference type="NCBI Taxonomy" id="2750084"/>
    <lineage>
        <taxon>Bacteria</taxon>
        <taxon>Pseudomonadati</taxon>
        <taxon>Pseudomonadota</taxon>
        <taxon>Alphaproteobacteria</taxon>
        <taxon>Hyphomicrobiales</taxon>
        <taxon>Stappiaceae</taxon>
        <taxon>Pannonibacter</taxon>
    </lineage>
</organism>
<name>A0ABW9ZP88_9HYPH</name>
<sequence>MREIIAVCRSEKLARERVARVLDRYFWRIGDRTWRGKATNACLDRVSRELRKHATRNTAVVIHEIRSGAESRKPIIRIGSRLAFSDGGLVPVASHPADFQRQSNAVREVRVGVSVLAIAALFHDLGKATVLFQKKLRRALKGAETEADAVRHELVSAAVWDHLFGATSDDDLASKIRSTPAELIDEACSNVRKSLKALHADDTKKLEFAFLERPGSQTHLIGMLILTHHRLPEGDSSHTQFVAARHVRRNSALDRDTDLAIAPGTPFWHESWWLDALHAEAAFLSADVQHASADIALRASLMFADHLGSAKKALHDVAADHLANTGLDPAILTLMPGDSLSRHVKRVYQYTRFSYRMTHDLRNRFPALDRDRLPVDIVHPEPSPNPRFAWQAEAALAARTLCKTREGGFFAAIMAGTGTGKTRGAPTILAGATLADIRPERRFFRMSLCLGLRVLASQSAREYVEDLGFPPQDVSVLIGDPPLEFENNVGTADEEGAAEGSEGRISLPDWLRVEQAAGPVPQEGSAGEDSWLRSLSMDTSRALPSFLDQVLEVAGRNAAQARRLIEAPVMVGTIDHLMGVAAPINSRFLLQSMRLLTSDLILDEIDQYVGEDLAAIARLVFQAGAAGRRVIIMSATLMPDIAQTLHEAYRTGWMEHAKATSCAPDINVLVCGDTEGAVFTNCEAESLDTLLTRCRAEIVASLRRALPLRRGEILPPCDGWAEMVRQIDESCTRLHDTNAVRIDGFDVSVGLVRMTRIAHAAALAVQMRSGPIDDRLRLLICLHAQMPRLHRAYIETRLKRALTRKGLDQERGVRELCLSEHVFERARAVGARKIEIVVVASPVIETGNDLDFDYAIVDPISVRAIVQTAGRVRRHRLATAAGVNVLILGRSPVAMQNGKLARPGVETDPHMETGVGRLDLLAHYPGRIFGELAGDADFSRLSAEPLLLPEADLRFPLRDAETDLRRRMISIEAERPLGKYIGQSNARWNMTFTRTRKFRRSETKEILFCRIGDSLQDAVWHLDMAPGTRSSVLRTTSQDQLDTSCELSAVASLFGDLPQKAWQALSGGQRDIGREDIKALSRVSIPAYGEPINVVMTFTEFAGFTRGAPEDLFGPFGKSDLKQ</sequence>
<dbReference type="Proteomes" id="UP000541347">
    <property type="component" value="Unassembled WGS sequence"/>
</dbReference>
<keyword evidence="8" id="KW-0051">Antiviral defense</keyword>
<keyword evidence="6" id="KW-0347">Helicase</keyword>
<evidence type="ECO:0000256" key="3">
    <source>
        <dbReference type="ARBA" id="ARBA00022723"/>
    </source>
</evidence>
<dbReference type="Gene3D" id="1.10.3210.30">
    <property type="match status" value="1"/>
</dbReference>
<reference evidence="10 11" key="1">
    <citation type="submission" date="2020-01" db="EMBL/GenBank/DDBJ databases">
        <authorList>
            <person name="Peng S.Y."/>
            <person name="Li J."/>
            <person name="Wang M."/>
            <person name="Wang L."/>
            <person name="Wang C.Q."/>
            <person name="Wang J.R."/>
        </authorList>
    </citation>
    <scope>NUCLEOTIDE SEQUENCE [LARGE SCALE GENOMIC DNA]</scope>
    <source>
        <strain evidence="10 11">XCT-34</strain>
    </source>
</reference>
<evidence type="ECO:0000313" key="11">
    <source>
        <dbReference type="Proteomes" id="UP000541347"/>
    </source>
</evidence>
<comment type="similarity">
    <text evidence="1">In the N-terminal section; belongs to the CRISPR-associated nuclease Cas3-HD family.</text>
</comment>
<evidence type="ECO:0000256" key="8">
    <source>
        <dbReference type="ARBA" id="ARBA00023118"/>
    </source>
</evidence>
<keyword evidence="11" id="KW-1185">Reference proteome</keyword>
<evidence type="ECO:0000256" key="1">
    <source>
        <dbReference type="ARBA" id="ARBA00006847"/>
    </source>
</evidence>